<comment type="caution">
    <text evidence="5">The sequence shown here is derived from an EMBL/GenBank/DDBJ whole genome shotgun (WGS) entry which is preliminary data.</text>
</comment>
<evidence type="ECO:0000256" key="3">
    <source>
        <dbReference type="ARBA" id="ARBA00022840"/>
    </source>
</evidence>
<keyword evidence="6" id="KW-1185">Reference proteome</keyword>
<dbReference type="eggNOG" id="COG0464">
    <property type="taxonomic scope" value="Bacteria"/>
</dbReference>
<dbReference type="RefSeq" id="WP_002702939.1">
    <property type="nucleotide sequence ID" value="NZ_AAWS01000049.1"/>
</dbReference>
<dbReference type="Gene3D" id="3.40.50.300">
    <property type="entry name" value="P-loop containing nucleotide triphosphate hydrolases"/>
    <property type="match status" value="1"/>
</dbReference>
<protein>
    <submittedName>
        <fullName evidence="5">ATPases of the AAA+ class, putative</fullName>
    </submittedName>
</protein>
<dbReference type="PANTHER" id="PTHR23073">
    <property type="entry name" value="26S PROTEASOME REGULATORY SUBUNIT"/>
    <property type="match status" value="1"/>
</dbReference>
<dbReference type="OrthoDB" id="7438987at2"/>
<dbReference type="Proteomes" id="UP000004095">
    <property type="component" value="Unassembled WGS sequence"/>
</dbReference>
<keyword evidence="3" id="KW-0067">ATP-binding</keyword>
<accession>A1ZW69</accession>
<dbReference type="Pfam" id="PF00004">
    <property type="entry name" value="AAA"/>
    <property type="match status" value="1"/>
</dbReference>
<sequence length="301" mass="33348">MVDNTLRLIETKHPDKQADEAYKALVGLEEHKANLLHNLRLIVQPDTLNNWKKKHHKGKLSFLDKYIPIRPLVMLSGEVGCGKTALANAIGSPLAQQLGTHLLTLETPSNIRGGGMVGEISNRITATFANAKAKINKAKCPGILIIDEADDLATSRAQNQAHHEDRAGLNVLIKQIDLLSREKVPLAVIMITNRLDVLDPALRRRVGLALEFKRPNNEFILKKLFATILEGVSYTETELKELVKIAQAKTPHFSYSDIIQRVGGQAILQSMARDKPLDMHVLKELLKSTAPSPLLENTKIV</sequence>
<dbReference type="SMART" id="SM00382">
    <property type="entry name" value="AAA"/>
    <property type="match status" value="1"/>
</dbReference>
<dbReference type="GO" id="GO:0005524">
    <property type="term" value="F:ATP binding"/>
    <property type="evidence" value="ECO:0007669"/>
    <property type="project" value="UniProtKB-KW"/>
</dbReference>
<evidence type="ECO:0000259" key="4">
    <source>
        <dbReference type="SMART" id="SM00382"/>
    </source>
</evidence>
<dbReference type="AlphaFoldDB" id="A1ZW69"/>
<dbReference type="InterPro" id="IPR027417">
    <property type="entry name" value="P-loop_NTPase"/>
</dbReference>
<name>A1ZW69_MICM2</name>
<evidence type="ECO:0000313" key="6">
    <source>
        <dbReference type="Proteomes" id="UP000004095"/>
    </source>
</evidence>
<evidence type="ECO:0000256" key="1">
    <source>
        <dbReference type="ARBA" id="ARBA00006914"/>
    </source>
</evidence>
<dbReference type="SUPFAM" id="SSF52540">
    <property type="entry name" value="P-loop containing nucleoside triphosphate hydrolases"/>
    <property type="match status" value="1"/>
</dbReference>
<feature type="domain" description="AAA+ ATPase" evidence="4">
    <location>
        <begin position="69"/>
        <end position="216"/>
    </location>
</feature>
<gene>
    <name evidence="5" type="ORF">M23134_06691</name>
</gene>
<comment type="similarity">
    <text evidence="1">Belongs to the AAA ATPase family.</text>
</comment>
<dbReference type="InterPro" id="IPR003593">
    <property type="entry name" value="AAA+_ATPase"/>
</dbReference>
<reference evidence="5 6" key="1">
    <citation type="submission" date="2007-01" db="EMBL/GenBank/DDBJ databases">
        <authorList>
            <person name="Haygood M."/>
            <person name="Podell S."/>
            <person name="Anderson C."/>
            <person name="Hopkinson B."/>
            <person name="Roe K."/>
            <person name="Barbeau K."/>
            <person name="Gaasterland T."/>
            <person name="Ferriera S."/>
            <person name="Johnson J."/>
            <person name="Kravitz S."/>
            <person name="Beeson K."/>
            <person name="Sutton G."/>
            <person name="Rogers Y.-H."/>
            <person name="Friedman R."/>
            <person name="Frazier M."/>
            <person name="Venter J.C."/>
        </authorList>
    </citation>
    <scope>NUCLEOTIDE SEQUENCE [LARGE SCALE GENOMIC DNA]</scope>
    <source>
        <strain evidence="5 6">ATCC 23134</strain>
    </source>
</reference>
<dbReference type="CDD" id="cd19481">
    <property type="entry name" value="RecA-like_protease"/>
    <property type="match status" value="1"/>
</dbReference>
<evidence type="ECO:0000256" key="2">
    <source>
        <dbReference type="ARBA" id="ARBA00022741"/>
    </source>
</evidence>
<proteinExistence type="inferred from homology"/>
<dbReference type="InterPro" id="IPR003959">
    <property type="entry name" value="ATPase_AAA_core"/>
</dbReference>
<organism evidence="5 6">
    <name type="scientific">Microscilla marina ATCC 23134</name>
    <dbReference type="NCBI Taxonomy" id="313606"/>
    <lineage>
        <taxon>Bacteria</taxon>
        <taxon>Pseudomonadati</taxon>
        <taxon>Bacteroidota</taxon>
        <taxon>Cytophagia</taxon>
        <taxon>Cytophagales</taxon>
        <taxon>Microscillaceae</taxon>
        <taxon>Microscilla</taxon>
    </lineage>
</organism>
<evidence type="ECO:0000313" key="5">
    <source>
        <dbReference type="EMBL" id="EAY25432.1"/>
    </source>
</evidence>
<keyword evidence="2" id="KW-0547">Nucleotide-binding</keyword>
<dbReference type="InterPro" id="IPR050221">
    <property type="entry name" value="26S_Proteasome_ATPase"/>
</dbReference>
<dbReference type="GO" id="GO:0016887">
    <property type="term" value="F:ATP hydrolysis activity"/>
    <property type="evidence" value="ECO:0007669"/>
    <property type="project" value="InterPro"/>
</dbReference>
<dbReference type="EMBL" id="AAWS01000049">
    <property type="protein sequence ID" value="EAY25432.1"/>
    <property type="molecule type" value="Genomic_DNA"/>
</dbReference>